<dbReference type="InterPro" id="IPR052998">
    <property type="entry name" value="Hetero-Diels-Alderase-like"/>
</dbReference>
<dbReference type="AlphaFoldDB" id="A0A6A6EJT7"/>
<evidence type="ECO:0000313" key="2">
    <source>
        <dbReference type="EMBL" id="KAF2190400.1"/>
    </source>
</evidence>
<dbReference type="Gene3D" id="2.120.10.30">
    <property type="entry name" value="TolB, C-terminal domain"/>
    <property type="match status" value="1"/>
</dbReference>
<accession>A0A6A6EJT7</accession>
<evidence type="ECO:0008006" key="4">
    <source>
        <dbReference type="Google" id="ProtNLM"/>
    </source>
</evidence>
<dbReference type="OrthoDB" id="9977941at2759"/>
<dbReference type="PANTHER" id="PTHR42060:SF1">
    <property type="entry name" value="NHL REPEAT-CONTAINING PROTEIN"/>
    <property type="match status" value="1"/>
</dbReference>
<dbReference type="EMBL" id="ML994618">
    <property type="protein sequence ID" value="KAF2190400.1"/>
    <property type="molecule type" value="Genomic_DNA"/>
</dbReference>
<reference evidence="2" key="1">
    <citation type="journal article" date="2020" name="Stud. Mycol.">
        <title>101 Dothideomycetes genomes: a test case for predicting lifestyles and emergence of pathogens.</title>
        <authorList>
            <person name="Haridas S."/>
            <person name="Albert R."/>
            <person name="Binder M."/>
            <person name="Bloem J."/>
            <person name="Labutti K."/>
            <person name="Salamov A."/>
            <person name="Andreopoulos B."/>
            <person name="Baker S."/>
            <person name="Barry K."/>
            <person name="Bills G."/>
            <person name="Bluhm B."/>
            <person name="Cannon C."/>
            <person name="Castanera R."/>
            <person name="Culley D."/>
            <person name="Daum C."/>
            <person name="Ezra D."/>
            <person name="Gonzalez J."/>
            <person name="Henrissat B."/>
            <person name="Kuo A."/>
            <person name="Liang C."/>
            <person name="Lipzen A."/>
            <person name="Lutzoni F."/>
            <person name="Magnuson J."/>
            <person name="Mondo S."/>
            <person name="Nolan M."/>
            <person name="Ohm R."/>
            <person name="Pangilinan J."/>
            <person name="Park H.-J."/>
            <person name="Ramirez L."/>
            <person name="Alfaro M."/>
            <person name="Sun H."/>
            <person name="Tritt A."/>
            <person name="Yoshinaga Y."/>
            <person name="Zwiers L.-H."/>
            <person name="Turgeon B."/>
            <person name="Goodwin S."/>
            <person name="Spatafora J."/>
            <person name="Crous P."/>
            <person name="Grigoriev I."/>
        </authorList>
    </citation>
    <scope>NUCLEOTIDE SEQUENCE</scope>
    <source>
        <strain evidence="2">CBS 207.26</strain>
    </source>
</reference>
<evidence type="ECO:0000256" key="1">
    <source>
        <dbReference type="SAM" id="SignalP"/>
    </source>
</evidence>
<sequence>MQFASGLIEVLSLTASLASAVAITARQSTTQVYKFSGSPVWAGGIAYRSNGQFLVSFFDKGELWSVDPATKKVTKLVTFTDATCSAVITEIAPDVFAVVAGQFSMSSGNKPDSWGVWKVDFTCGAAKATLLKKAPDSGFWNGLTTLNNDTILIGDASKGAVWWTNVNTGDYSIAIQDVTMAPASNAVIRMGIDGLRYDAGAVYFHKVFKNTYHKVAVDETGKSTGAISTIWSNSMGDDLWVGPDGTQYVATGSANKIQKVTNDGKVSTVASVSSSTAVTLGRTQSDKNMLYIATSNGVIASVNV</sequence>
<dbReference type="Proteomes" id="UP000800200">
    <property type="component" value="Unassembled WGS sequence"/>
</dbReference>
<proteinExistence type="predicted"/>
<gene>
    <name evidence="2" type="ORF">K469DRAFT_656696</name>
</gene>
<feature type="signal peptide" evidence="1">
    <location>
        <begin position="1"/>
        <end position="20"/>
    </location>
</feature>
<dbReference type="PANTHER" id="PTHR42060">
    <property type="entry name" value="NHL REPEAT-CONTAINING PROTEIN-RELATED"/>
    <property type="match status" value="1"/>
</dbReference>
<feature type="chain" id="PRO_5025685353" description="NHL repeat-containing protein" evidence="1">
    <location>
        <begin position="21"/>
        <end position="304"/>
    </location>
</feature>
<dbReference type="InterPro" id="IPR011042">
    <property type="entry name" value="6-blade_b-propeller_TolB-like"/>
</dbReference>
<evidence type="ECO:0000313" key="3">
    <source>
        <dbReference type="Proteomes" id="UP000800200"/>
    </source>
</evidence>
<dbReference type="SUPFAM" id="SSF63829">
    <property type="entry name" value="Calcium-dependent phosphotriesterase"/>
    <property type="match status" value="1"/>
</dbReference>
<name>A0A6A6EJT7_9PEZI</name>
<organism evidence="2 3">
    <name type="scientific">Zopfia rhizophila CBS 207.26</name>
    <dbReference type="NCBI Taxonomy" id="1314779"/>
    <lineage>
        <taxon>Eukaryota</taxon>
        <taxon>Fungi</taxon>
        <taxon>Dikarya</taxon>
        <taxon>Ascomycota</taxon>
        <taxon>Pezizomycotina</taxon>
        <taxon>Dothideomycetes</taxon>
        <taxon>Dothideomycetes incertae sedis</taxon>
        <taxon>Zopfiaceae</taxon>
        <taxon>Zopfia</taxon>
    </lineage>
</organism>
<keyword evidence="3" id="KW-1185">Reference proteome</keyword>
<keyword evidence="1" id="KW-0732">Signal</keyword>
<protein>
    <recommendedName>
        <fullName evidence="4">NHL repeat-containing protein</fullName>
    </recommendedName>
</protein>